<gene>
    <name evidence="2" type="ORF">RchiOBHm_Chr2g0128071</name>
</gene>
<organism evidence="2 3">
    <name type="scientific">Rosa chinensis</name>
    <name type="common">China rose</name>
    <dbReference type="NCBI Taxonomy" id="74649"/>
    <lineage>
        <taxon>Eukaryota</taxon>
        <taxon>Viridiplantae</taxon>
        <taxon>Streptophyta</taxon>
        <taxon>Embryophyta</taxon>
        <taxon>Tracheophyta</taxon>
        <taxon>Spermatophyta</taxon>
        <taxon>Magnoliopsida</taxon>
        <taxon>eudicotyledons</taxon>
        <taxon>Gunneridae</taxon>
        <taxon>Pentapetalae</taxon>
        <taxon>rosids</taxon>
        <taxon>fabids</taxon>
        <taxon>Rosales</taxon>
        <taxon>Rosaceae</taxon>
        <taxon>Rosoideae</taxon>
        <taxon>Rosoideae incertae sedis</taxon>
        <taxon>Rosa</taxon>
    </lineage>
</organism>
<sequence length="212" mass="24477">MGPKPMFRRTKRDTSEHAIQQRRTKSNCILFGGHQYDEARSKKSKTMSDVQIAERSNQSGNIDGFEYDDERFRNQNQNNFCMDDNRRSPSTVVAQGNQCSAINSRRWKTLSQPIRTRENQLGEMSNQNVDIMEDRDQQEVVQVTDEYQHSYGQASYQRSKQRSAIAYEDSGISNSETSVRAQLFEININTRVTTFAKEKFSSISDFDCKLLG</sequence>
<evidence type="ECO:0000313" key="2">
    <source>
        <dbReference type="EMBL" id="PRQ49988.1"/>
    </source>
</evidence>
<feature type="region of interest" description="Disordered" evidence="1">
    <location>
        <begin position="1"/>
        <end position="20"/>
    </location>
</feature>
<keyword evidence="3" id="KW-1185">Reference proteome</keyword>
<dbReference type="Proteomes" id="UP000238479">
    <property type="component" value="Chromosome 2"/>
</dbReference>
<reference evidence="2 3" key="1">
    <citation type="journal article" date="2018" name="Nat. Genet.">
        <title>The Rosa genome provides new insights in the design of modern roses.</title>
        <authorList>
            <person name="Bendahmane M."/>
        </authorList>
    </citation>
    <scope>NUCLEOTIDE SEQUENCE [LARGE SCALE GENOMIC DNA]</scope>
    <source>
        <strain evidence="3">cv. Old Blush</strain>
    </source>
</reference>
<dbReference type="EMBL" id="PDCK01000040">
    <property type="protein sequence ID" value="PRQ49988.1"/>
    <property type="molecule type" value="Genomic_DNA"/>
</dbReference>
<name>A0A2P6RU78_ROSCH</name>
<accession>A0A2P6RU78</accession>
<feature type="compositionally biased region" description="Basic residues" evidence="1">
    <location>
        <begin position="1"/>
        <end position="11"/>
    </location>
</feature>
<evidence type="ECO:0000256" key="1">
    <source>
        <dbReference type="SAM" id="MobiDB-lite"/>
    </source>
</evidence>
<comment type="caution">
    <text evidence="2">The sequence shown here is derived from an EMBL/GenBank/DDBJ whole genome shotgun (WGS) entry which is preliminary data.</text>
</comment>
<evidence type="ECO:0000313" key="3">
    <source>
        <dbReference type="Proteomes" id="UP000238479"/>
    </source>
</evidence>
<dbReference type="Gramene" id="PRQ49988">
    <property type="protein sequence ID" value="PRQ49988"/>
    <property type="gene ID" value="RchiOBHm_Chr2g0128071"/>
</dbReference>
<proteinExistence type="predicted"/>
<dbReference type="AlphaFoldDB" id="A0A2P6RU78"/>
<protein>
    <submittedName>
        <fullName evidence="2">Uncharacterized protein</fullName>
    </submittedName>
</protein>